<dbReference type="SUPFAM" id="SSF49854">
    <property type="entry name" value="Spermadhesin, CUB domain"/>
    <property type="match status" value="2"/>
</dbReference>
<keyword evidence="6" id="KW-1185">Reference proteome</keyword>
<organism evidence="6 7">
    <name type="scientific">Globodera rostochiensis</name>
    <name type="common">Golden nematode worm</name>
    <name type="synonym">Heterodera rostochiensis</name>
    <dbReference type="NCBI Taxonomy" id="31243"/>
    <lineage>
        <taxon>Eukaryota</taxon>
        <taxon>Metazoa</taxon>
        <taxon>Ecdysozoa</taxon>
        <taxon>Nematoda</taxon>
        <taxon>Chromadorea</taxon>
        <taxon>Rhabditida</taxon>
        <taxon>Tylenchina</taxon>
        <taxon>Tylenchomorpha</taxon>
        <taxon>Tylenchoidea</taxon>
        <taxon>Heteroderidae</taxon>
        <taxon>Heteroderinae</taxon>
        <taxon>Globodera</taxon>
    </lineage>
</organism>
<reference evidence="7" key="1">
    <citation type="submission" date="2022-11" db="UniProtKB">
        <authorList>
            <consortium name="WormBaseParasite"/>
        </authorList>
    </citation>
    <scope>IDENTIFICATION</scope>
</reference>
<keyword evidence="4" id="KW-1133">Transmembrane helix</keyword>
<dbReference type="InterPro" id="IPR000859">
    <property type="entry name" value="CUB_dom"/>
</dbReference>
<proteinExistence type="predicted"/>
<keyword evidence="4" id="KW-0472">Membrane</keyword>
<dbReference type="Pfam" id="PF00431">
    <property type="entry name" value="CUB"/>
    <property type="match status" value="2"/>
</dbReference>
<evidence type="ECO:0000313" key="7">
    <source>
        <dbReference type="WBParaSite" id="Gr19_v10_g7792.t1"/>
    </source>
</evidence>
<sequence length="584" mass="65727">MTFLSSPYSLSAPPNPLGRSCVHPLNIEQTHSPHEKKHGKYSSNGTKARFYVELPSKGFVASDGYPNGYENQKCSVELSATPFSGLVVHLSFDQLDLEAKYSRSGQCLRDYLVVTIIDQDGREHTSERICGNERPKPIRTMQSRARILFIASSSSSNFDRTQKRKGFRMKFEFVPESTILVPSSFYYDTDRRFVSDCGGVNSPTEMSGEIRSPGFPSTYPRNVTCNWLLRVAPDHRISIRLLEIEFSTAFECERASLQFFDGYRHNLEVDDTFKTLSLQQKQRMKQPTSTGAALFCGGSAYYREEGMKSFLSERNRVFVQFTSHEGPSQKQLLDFEAKRKPNGFHLIWTEVESLVHTSADDLRTLRTSPSGVTRQSFVAAEQCAERTRLCINQTLRCDGMANCAENDDSDESFCYVQKMMSLATVVSLFFFLSLILLLCCLGYGILKCLRTKSAQNTKKYRRKRTTSSDGILEGNGKAFREQQKSGKVYGGTAAKTMKRSDINLDKAGEKPLSERNPTFVGFKNSPKNGNAAFEPGDSGIIAPCICIIESMPRRVFDNDVWAKRVSTDGTNFNTEEKGDNERIC</sequence>
<dbReference type="SMART" id="SM00042">
    <property type="entry name" value="CUB"/>
    <property type="match status" value="2"/>
</dbReference>
<dbReference type="Gene3D" id="4.10.400.10">
    <property type="entry name" value="Low-density Lipoprotein Receptor"/>
    <property type="match status" value="1"/>
</dbReference>
<dbReference type="Proteomes" id="UP000887572">
    <property type="component" value="Unplaced"/>
</dbReference>
<evidence type="ECO:0000256" key="1">
    <source>
        <dbReference type="ARBA" id="ARBA00022737"/>
    </source>
</evidence>
<comment type="caution">
    <text evidence="3">Lacks conserved residue(s) required for the propagation of feature annotation.</text>
</comment>
<feature type="transmembrane region" description="Helical" evidence="4">
    <location>
        <begin position="419"/>
        <end position="446"/>
    </location>
</feature>
<keyword evidence="4" id="KW-0812">Transmembrane</keyword>
<evidence type="ECO:0000256" key="2">
    <source>
        <dbReference type="ARBA" id="ARBA00023157"/>
    </source>
</evidence>
<dbReference type="InterPro" id="IPR036055">
    <property type="entry name" value="LDL_receptor-like_sf"/>
</dbReference>
<evidence type="ECO:0000256" key="3">
    <source>
        <dbReference type="PROSITE-ProRule" id="PRU00059"/>
    </source>
</evidence>
<evidence type="ECO:0000259" key="5">
    <source>
        <dbReference type="PROSITE" id="PS01180"/>
    </source>
</evidence>
<evidence type="ECO:0000256" key="4">
    <source>
        <dbReference type="SAM" id="Phobius"/>
    </source>
</evidence>
<protein>
    <submittedName>
        <fullName evidence="7">CUB domain-containing protein</fullName>
    </submittedName>
</protein>
<dbReference type="Gene3D" id="2.60.120.290">
    <property type="entry name" value="Spermadhesin, CUB domain"/>
    <property type="match status" value="2"/>
</dbReference>
<evidence type="ECO:0000313" key="6">
    <source>
        <dbReference type="Proteomes" id="UP000887572"/>
    </source>
</evidence>
<accession>A0A914I5V0</accession>
<keyword evidence="1" id="KW-0677">Repeat</keyword>
<dbReference type="CDD" id="cd00041">
    <property type="entry name" value="CUB"/>
    <property type="match status" value="2"/>
</dbReference>
<feature type="domain" description="CUB" evidence="5">
    <location>
        <begin position="46"/>
        <end position="174"/>
    </location>
</feature>
<dbReference type="PROSITE" id="PS01180">
    <property type="entry name" value="CUB"/>
    <property type="match status" value="2"/>
</dbReference>
<name>A0A914I5V0_GLORO</name>
<dbReference type="PANTHER" id="PTHR24251">
    <property type="entry name" value="OVOCHYMASE-RELATED"/>
    <property type="match status" value="1"/>
</dbReference>
<feature type="domain" description="CUB" evidence="5">
    <location>
        <begin position="197"/>
        <end position="351"/>
    </location>
</feature>
<dbReference type="InterPro" id="IPR035914">
    <property type="entry name" value="Sperma_CUB_dom_sf"/>
</dbReference>
<dbReference type="CDD" id="cd00112">
    <property type="entry name" value="LDLa"/>
    <property type="match status" value="1"/>
</dbReference>
<dbReference type="WBParaSite" id="Gr19_v10_g7792.t1">
    <property type="protein sequence ID" value="Gr19_v10_g7792.t1"/>
    <property type="gene ID" value="Gr19_v10_g7792"/>
</dbReference>
<dbReference type="InterPro" id="IPR002172">
    <property type="entry name" value="LDrepeatLR_classA_rpt"/>
</dbReference>
<dbReference type="AlphaFoldDB" id="A0A914I5V0"/>
<keyword evidence="2" id="KW-1015">Disulfide bond</keyword>